<evidence type="ECO:0000256" key="3">
    <source>
        <dbReference type="SAM" id="SignalP"/>
    </source>
</evidence>
<keyword evidence="3" id="KW-0732">Signal</keyword>
<dbReference type="InterPro" id="IPR002355">
    <property type="entry name" value="Cu_oxidase_Cu_BS"/>
</dbReference>
<dbReference type="Gene3D" id="2.60.40.420">
    <property type="entry name" value="Cupredoxins - blue copper proteins"/>
    <property type="match status" value="3"/>
</dbReference>
<feature type="domain" description="Plastocyanin-like" evidence="5">
    <location>
        <begin position="383"/>
        <end position="479"/>
    </location>
</feature>
<sequence>MHRLPPLSRRDVLIAGGALGAAAAFLPRPSLAATPAADGVRRFALKPMPATVPLVGNGHPDTSVWGYNGSVPGPEIRALQGETIEIAVENGLEQATTVHWHGIRLPNAMDGVPHVTQDPIAPGGRFTYRFDLPDAGTYWYHPHLGSSEQLGRGLSGALIVEEREPVRVDREMVWLLDDWRLGRDAQIVGGFGDMHDRTHDGRIGNTVTLNGRLTEQLPVRAGERLRLRLVNVANARLFALEFQGHQPQVVALDGHPVTPHAPKDGQVVLGPGMRADIILDMQGRPGERLQVVDRFYRQMHYRFVDLAYSDEAPLRDSPLNASIRLPANTVPVPDLANAVTHRVHFGGGMMSQMASARMDGRTVGLREMFQHGLAWTVNGEAVSGHLHDPLFRLKQGQSCHMVLENDTAWFHPIHLHGHAFRVIARNGQPVADDAFLDTVLLAPRETAEIAFLADNPGMWMLHCHVLEHQEGGMMGLFEVG</sequence>
<evidence type="ECO:0000259" key="6">
    <source>
        <dbReference type="Pfam" id="PF07732"/>
    </source>
</evidence>
<evidence type="ECO:0000259" key="5">
    <source>
        <dbReference type="Pfam" id="PF07731"/>
    </source>
</evidence>
<comment type="caution">
    <text evidence="7">The sequence shown here is derived from an EMBL/GenBank/DDBJ whole genome shotgun (WGS) entry which is preliminary data.</text>
</comment>
<dbReference type="GO" id="GO:0005507">
    <property type="term" value="F:copper ion binding"/>
    <property type="evidence" value="ECO:0007669"/>
    <property type="project" value="InterPro"/>
</dbReference>
<feature type="domain" description="Plastocyanin-like" evidence="4">
    <location>
        <begin position="199"/>
        <end position="286"/>
    </location>
</feature>
<proteinExistence type="predicted"/>
<dbReference type="AlphaFoldDB" id="A0A420WD18"/>
<dbReference type="InterPro" id="IPR008972">
    <property type="entry name" value="Cupredoxin"/>
</dbReference>
<dbReference type="InterPro" id="IPR001117">
    <property type="entry name" value="Cu-oxidase_2nd"/>
</dbReference>
<dbReference type="Pfam" id="PF07732">
    <property type="entry name" value="Cu-oxidase_3"/>
    <property type="match status" value="1"/>
</dbReference>
<evidence type="ECO:0000313" key="8">
    <source>
        <dbReference type="Proteomes" id="UP000277424"/>
    </source>
</evidence>
<dbReference type="OrthoDB" id="9757546at2"/>
<evidence type="ECO:0000259" key="4">
    <source>
        <dbReference type="Pfam" id="PF00394"/>
    </source>
</evidence>
<dbReference type="SUPFAM" id="SSF49503">
    <property type="entry name" value="Cupredoxins"/>
    <property type="match status" value="3"/>
</dbReference>
<dbReference type="Pfam" id="PF07731">
    <property type="entry name" value="Cu-oxidase_2"/>
    <property type="match status" value="1"/>
</dbReference>
<dbReference type="GO" id="GO:0016491">
    <property type="term" value="F:oxidoreductase activity"/>
    <property type="evidence" value="ECO:0007669"/>
    <property type="project" value="UniProtKB-KW"/>
</dbReference>
<dbReference type="InterPro" id="IPR011706">
    <property type="entry name" value="Cu-oxidase_C"/>
</dbReference>
<feature type="chain" id="PRO_5019306690" evidence="3">
    <location>
        <begin position="33"/>
        <end position="480"/>
    </location>
</feature>
<dbReference type="InterPro" id="IPR045087">
    <property type="entry name" value="Cu-oxidase_fam"/>
</dbReference>
<dbReference type="PROSITE" id="PS00079">
    <property type="entry name" value="MULTICOPPER_OXIDASE1"/>
    <property type="match status" value="1"/>
</dbReference>
<dbReference type="InterPro" id="IPR033138">
    <property type="entry name" value="Cu_oxidase_CS"/>
</dbReference>
<evidence type="ECO:0000256" key="1">
    <source>
        <dbReference type="ARBA" id="ARBA00022723"/>
    </source>
</evidence>
<dbReference type="PANTHER" id="PTHR11709">
    <property type="entry name" value="MULTI-COPPER OXIDASE"/>
    <property type="match status" value="1"/>
</dbReference>
<accession>A0A420WD18</accession>
<dbReference type="Pfam" id="PF00394">
    <property type="entry name" value="Cu-oxidase"/>
    <property type="match status" value="1"/>
</dbReference>
<dbReference type="InterPro" id="IPR011707">
    <property type="entry name" value="Cu-oxidase-like_N"/>
</dbReference>
<dbReference type="PROSITE" id="PS00080">
    <property type="entry name" value="MULTICOPPER_OXIDASE2"/>
    <property type="match status" value="1"/>
</dbReference>
<organism evidence="7 8">
    <name type="scientific">Oceanibaculum indicum</name>
    <dbReference type="NCBI Taxonomy" id="526216"/>
    <lineage>
        <taxon>Bacteria</taxon>
        <taxon>Pseudomonadati</taxon>
        <taxon>Pseudomonadota</taxon>
        <taxon>Alphaproteobacteria</taxon>
        <taxon>Rhodospirillales</taxon>
        <taxon>Oceanibaculaceae</taxon>
        <taxon>Oceanibaculum</taxon>
    </lineage>
</organism>
<dbReference type="CDD" id="cd13861">
    <property type="entry name" value="CuRO_1_CumA_like"/>
    <property type="match status" value="1"/>
</dbReference>
<dbReference type="InterPro" id="IPR006311">
    <property type="entry name" value="TAT_signal"/>
</dbReference>
<name>A0A420WD18_9PROT</name>
<gene>
    <name evidence="7" type="ORF">BCL74_3275</name>
</gene>
<dbReference type="PANTHER" id="PTHR11709:SF2">
    <property type="entry name" value="MULTICOPPER OXIDASE LPR1"/>
    <property type="match status" value="1"/>
</dbReference>
<feature type="signal peptide" evidence="3">
    <location>
        <begin position="1"/>
        <end position="32"/>
    </location>
</feature>
<dbReference type="PROSITE" id="PS51318">
    <property type="entry name" value="TAT"/>
    <property type="match status" value="1"/>
</dbReference>
<evidence type="ECO:0000313" key="7">
    <source>
        <dbReference type="EMBL" id="RKQ68792.1"/>
    </source>
</evidence>
<dbReference type="CDD" id="cd13885">
    <property type="entry name" value="CuRO_2_CumA_like"/>
    <property type="match status" value="1"/>
</dbReference>
<dbReference type="RefSeq" id="WP_121221579.1">
    <property type="nucleotide sequence ID" value="NZ_RBIG01000003.1"/>
</dbReference>
<evidence type="ECO:0000256" key="2">
    <source>
        <dbReference type="ARBA" id="ARBA00023002"/>
    </source>
</evidence>
<keyword evidence="2" id="KW-0560">Oxidoreductase</keyword>
<reference evidence="7 8" key="1">
    <citation type="submission" date="2018-10" db="EMBL/GenBank/DDBJ databases">
        <title>Comparative analysis of microorganisms from saline springs in Andes Mountain Range, Colombia.</title>
        <authorList>
            <person name="Rubin E."/>
        </authorList>
    </citation>
    <scope>NUCLEOTIDE SEQUENCE [LARGE SCALE GENOMIC DNA]</scope>
    <source>
        <strain evidence="7 8">USBA 36</strain>
    </source>
</reference>
<dbReference type="GO" id="GO:0030288">
    <property type="term" value="C:outer membrane-bounded periplasmic space"/>
    <property type="evidence" value="ECO:0007669"/>
    <property type="project" value="TreeGrafter"/>
</dbReference>
<keyword evidence="1" id="KW-0479">Metal-binding</keyword>
<protein>
    <submittedName>
        <fullName evidence="7">FtsP/CotA-like multicopper oxidase with cupredoxin domain</fullName>
    </submittedName>
</protein>
<feature type="domain" description="Plastocyanin-like" evidence="6">
    <location>
        <begin position="58"/>
        <end position="164"/>
    </location>
</feature>
<dbReference type="EMBL" id="RBIG01000003">
    <property type="protein sequence ID" value="RKQ68792.1"/>
    <property type="molecule type" value="Genomic_DNA"/>
</dbReference>
<dbReference type="Proteomes" id="UP000277424">
    <property type="component" value="Unassembled WGS sequence"/>
</dbReference>